<sequence length="161" mass="17005">MMKCLLVMALFGALALTCSAYSRGAPQGACDTMEPLGHSGARRNPAPNPYSLSAPSKANPSDTITVELSGADFKGYMIQAVTPKGQVVGTFTTSGLSCNPQTQARDTATHSSSNVVRNITVQWVAPPDAAGIVYFRGTVVQDYSNYYTNIYSNPVSFGPAE</sequence>
<dbReference type="PANTHER" id="PTHR45828">
    <property type="entry name" value="CYTOCHROME B561/FERRIC REDUCTASE TRANSMEMBRANE"/>
    <property type="match status" value="1"/>
</dbReference>
<dbReference type="Pfam" id="PF02014">
    <property type="entry name" value="Reeler"/>
    <property type="match status" value="1"/>
</dbReference>
<organism evidence="4 5">
    <name type="scientific">Hyalella azteca</name>
    <name type="common">Amphipod</name>
    <dbReference type="NCBI Taxonomy" id="294128"/>
    <lineage>
        <taxon>Eukaryota</taxon>
        <taxon>Metazoa</taxon>
        <taxon>Ecdysozoa</taxon>
        <taxon>Arthropoda</taxon>
        <taxon>Crustacea</taxon>
        <taxon>Multicrustacea</taxon>
        <taxon>Malacostraca</taxon>
        <taxon>Eumalacostraca</taxon>
        <taxon>Peracarida</taxon>
        <taxon>Amphipoda</taxon>
        <taxon>Senticaudata</taxon>
        <taxon>Talitrida</taxon>
        <taxon>Talitroidea</taxon>
        <taxon>Hyalellidae</taxon>
        <taxon>Hyalella</taxon>
    </lineage>
</organism>
<reference evidence="5" key="1">
    <citation type="submission" date="2025-08" db="UniProtKB">
        <authorList>
            <consortium name="RefSeq"/>
        </authorList>
    </citation>
    <scope>IDENTIFICATION</scope>
    <source>
        <tissue evidence="5">Whole organism</tissue>
    </source>
</reference>
<dbReference type="CDD" id="cd08544">
    <property type="entry name" value="Reeler"/>
    <property type="match status" value="1"/>
</dbReference>
<dbReference type="PANTHER" id="PTHR45828:SF33">
    <property type="entry name" value="DOMON DOMAIN-CONTAINING PROTEIN"/>
    <property type="match status" value="1"/>
</dbReference>
<name>A0A8B7N205_HYAAZ</name>
<dbReference type="InterPro" id="IPR042307">
    <property type="entry name" value="Reeler_sf"/>
</dbReference>
<dbReference type="GeneID" id="108665253"/>
<dbReference type="InterPro" id="IPR051237">
    <property type="entry name" value="Ferric-chelate_Red/DefProt"/>
</dbReference>
<evidence type="ECO:0000256" key="2">
    <source>
        <dbReference type="SAM" id="SignalP"/>
    </source>
</evidence>
<accession>A0A8B7N205</accession>
<feature type="region of interest" description="Disordered" evidence="1">
    <location>
        <begin position="32"/>
        <end position="61"/>
    </location>
</feature>
<dbReference type="OrthoDB" id="6418377at2759"/>
<feature type="compositionally biased region" description="Polar residues" evidence="1">
    <location>
        <begin position="50"/>
        <end position="61"/>
    </location>
</feature>
<dbReference type="Proteomes" id="UP000694843">
    <property type="component" value="Unplaced"/>
</dbReference>
<proteinExistence type="predicted"/>
<evidence type="ECO:0000313" key="5">
    <source>
        <dbReference type="RefSeq" id="XP_018007478.1"/>
    </source>
</evidence>
<feature type="domain" description="Reelin" evidence="3">
    <location>
        <begin position="15"/>
        <end position="161"/>
    </location>
</feature>
<keyword evidence="4" id="KW-1185">Reference proteome</keyword>
<dbReference type="AlphaFoldDB" id="A0A8B7N205"/>
<evidence type="ECO:0000313" key="4">
    <source>
        <dbReference type="Proteomes" id="UP000694843"/>
    </source>
</evidence>
<dbReference type="Gene3D" id="2.60.40.4060">
    <property type="entry name" value="Reeler domain"/>
    <property type="match status" value="1"/>
</dbReference>
<feature type="signal peptide" evidence="2">
    <location>
        <begin position="1"/>
        <end position="20"/>
    </location>
</feature>
<dbReference type="GO" id="GO:0016020">
    <property type="term" value="C:membrane"/>
    <property type="evidence" value="ECO:0007669"/>
    <property type="project" value="TreeGrafter"/>
</dbReference>
<dbReference type="PROSITE" id="PS51019">
    <property type="entry name" value="REELIN"/>
    <property type="match status" value="1"/>
</dbReference>
<feature type="chain" id="PRO_5033983658" evidence="2">
    <location>
        <begin position="21"/>
        <end position="161"/>
    </location>
</feature>
<dbReference type="KEGG" id="hazt:108665253"/>
<evidence type="ECO:0000259" key="3">
    <source>
        <dbReference type="PROSITE" id="PS51019"/>
    </source>
</evidence>
<evidence type="ECO:0000256" key="1">
    <source>
        <dbReference type="SAM" id="MobiDB-lite"/>
    </source>
</evidence>
<keyword evidence="2" id="KW-0732">Signal</keyword>
<dbReference type="RefSeq" id="XP_018007478.1">
    <property type="nucleotide sequence ID" value="XM_018151989.2"/>
</dbReference>
<protein>
    <submittedName>
        <fullName evidence="5">Defense protein l(2)34Fc</fullName>
    </submittedName>
</protein>
<gene>
    <name evidence="5" type="primary">LOC108665253</name>
</gene>
<dbReference type="InterPro" id="IPR002861">
    <property type="entry name" value="Reeler_dom"/>
</dbReference>
<dbReference type="OMA" id="ISYKPGQ"/>